<dbReference type="PANTHER" id="PTHR12603:SF36">
    <property type="entry name" value="RNA BINDING (RRM_RBD_RNP MOTIFS) FAMILY PROTEIN"/>
    <property type="match status" value="1"/>
</dbReference>
<evidence type="ECO:0000313" key="2">
    <source>
        <dbReference type="EMBL" id="KZN04450.1"/>
    </source>
</evidence>
<dbReference type="EMBL" id="LNRQ01000002">
    <property type="protein sequence ID" value="KZN04450.1"/>
    <property type="molecule type" value="Genomic_DNA"/>
</dbReference>
<dbReference type="InterPro" id="IPR039780">
    <property type="entry name" value="Mot2"/>
</dbReference>
<dbReference type="GO" id="GO:0030014">
    <property type="term" value="C:CCR4-NOT complex"/>
    <property type="evidence" value="ECO:0007669"/>
    <property type="project" value="InterPro"/>
</dbReference>
<gene>
    <name evidence="2" type="ORF">DCAR_005287</name>
</gene>
<sequence>MDMADKDGTEGRCPACRTSYIKEKIVETSDNLKAEMSMEKKSKAKSKSKTSDGRKQLTSVRVVQRNLVYIMGLPLDLADEDLLQGKEYFAQYRKPCNNQDCLYLHEIGSHEVSFSKDEIISAYTSQPPSLTVASSNGSSKQNADVCSGPLAFSIVVASPTQVSIIHSDVQKKPHEACLRQIGRPELAVSEKVDLQTASYTLAIPGHPITYVPTTQYVDPLKDKNDSLNMSHKSEKVDHTSFYTPAILGHPVTSGPSIQSIDSVKDKDESLNMSHNLVNSYDKFDRSRNLGLEREPIPVAETAIKKVCSDMPSLRIDGPRL</sequence>
<name>A0A166CX40_DAUCS</name>
<dbReference type="Gramene" id="KZN04450">
    <property type="protein sequence ID" value="KZN04450"/>
    <property type="gene ID" value="DCAR_005287"/>
</dbReference>
<feature type="region of interest" description="Disordered" evidence="1">
    <location>
        <begin position="35"/>
        <end position="57"/>
    </location>
</feature>
<evidence type="ECO:0000256" key="1">
    <source>
        <dbReference type="SAM" id="MobiDB-lite"/>
    </source>
</evidence>
<dbReference type="STRING" id="79200.A0A166CX40"/>
<organism evidence="2">
    <name type="scientific">Daucus carota subsp. sativus</name>
    <name type="common">Carrot</name>
    <dbReference type="NCBI Taxonomy" id="79200"/>
    <lineage>
        <taxon>Eukaryota</taxon>
        <taxon>Viridiplantae</taxon>
        <taxon>Streptophyta</taxon>
        <taxon>Embryophyta</taxon>
        <taxon>Tracheophyta</taxon>
        <taxon>Spermatophyta</taxon>
        <taxon>Magnoliopsida</taxon>
        <taxon>eudicotyledons</taxon>
        <taxon>Gunneridae</taxon>
        <taxon>Pentapetalae</taxon>
        <taxon>asterids</taxon>
        <taxon>campanulids</taxon>
        <taxon>Apiales</taxon>
        <taxon>Apiaceae</taxon>
        <taxon>Apioideae</taxon>
        <taxon>Scandiceae</taxon>
        <taxon>Daucinae</taxon>
        <taxon>Daucus</taxon>
        <taxon>Daucus sect. Daucus</taxon>
    </lineage>
</organism>
<dbReference type="AlphaFoldDB" id="A0A166CX40"/>
<accession>A0A166CX40</accession>
<proteinExistence type="predicted"/>
<dbReference type="GO" id="GO:0016567">
    <property type="term" value="P:protein ubiquitination"/>
    <property type="evidence" value="ECO:0007669"/>
    <property type="project" value="TreeGrafter"/>
</dbReference>
<reference evidence="2" key="1">
    <citation type="journal article" date="2016" name="Nat. Genet.">
        <title>A high-quality carrot genome assembly provides new insights into carotenoid accumulation and asterid genome evolution.</title>
        <authorList>
            <person name="Iorizzo M."/>
            <person name="Ellison S."/>
            <person name="Senalik D."/>
            <person name="Zeng P."/>
            <person name="Satapoomin P."/>
            <person name="Huang J."/>
            <person name="Bowman M."/>
            <person name="Iovene M."/>
            <person name="Sanseverino W."/>
            <person name="Cavagnaro P."/>
            <person name="Yildiz M."/>
            <person name="Macko-Podgorni A."/>
            <person name="Moranska E."/>
            <person name="Grzebelus E."/>
            <person name="Grzebelus D."/>
            <person name="Ashrafi H."/>
            <person name="Zheng Z."/>
            <person name="Cheng S."/>
            <person name="Spooner D."/>
            <person name="Van Deynze A."/>
            <person name="Simon P."/>
        </authorList>
    </citation>
    <scope>NUCLEOTIDE SEQUENCE [LARGE SCALE GENOMIC DNA]</scope>
    <source>
        <tissue evidence="2">Leaf</tissue>
    </source>
</reference>
<dbReference type="GO" id="GO:0004842">
    <property type="term" value="F:ubiquitin-protein transferase activity"/>
    <property type="evidence" value="ECO:0007669"/>
    <property type="project" value="InterPro"/>
</dbReference>
<dbReference type="PANTHER" id="PTHR12603">
    <property type="entry name" value="CCR4-NOT TRANSCRIPTION COMPLEX RELATED"/>
    <property type="match status" value="1"/>
</dbReference>
<comment type="caution">
    <text evidence="2">The sequence shown here is derived from an EMBL/GenBank/DDBJ whole genome shotgun (WGS) entry which is preliminary data.</text>
</comment>
<protein>
    <submittedName>
        <fullName evidence="2">Uncharacterized protein</fullName>
    </submittedName>
</protein>